<reference evidence="3" key="1">
    <citation type="journal article" date="2012" name="J. Microbiol. Biotechnol.">
        <title>Ramlibacter ginsenosidimutans sp. nov., with ginsenoside-converting activity.</title>
        <authorList>
            <person name="Wang L."/>
            <person name="An D.S."/>
            <person name="Kim S.G."/>
            <person name="Jin F.X."/>
            <person name="Kim S.C."/>
            <person name="Lee S.T."/>
            <person name="Im W.T."/>
        </authorList>
    </citation>
    <scope>NUCLEOTIDE SEQUENCE</scope>
    <source>
        <strain evidence="3">KACC 17527</strain>
    </source>
</reference>
<evidence type="ECO:0000259" key="1">
    <source>
        <dbReference type="PROSITE" id="PS51707"/>
    </source>
</evidence>
<dbReference type="AlphaFoldDB" id="A0A934WMC3"/>
<evidence type="ECO:0000259" key="2">
    <source>
        <dbReference type="PROSITE" id="PS51708"/>
    </source>
</evidence>
<dbReference type="PROSITE" id="PS51708">
    <property type="entry name" value="CHAD"/>
    <property type="match status" value="1"/>
</dbReference>
<dbReference type="PANTHER" id="PTHR39569:SF1">
    <property type="entry name" value="INORGANIC TRIPHOSPHATASE"/>
    <property type="match status" value="1"/>
</dbReference>
<dbReference type="InterPro" id="IPR039013">
    <property type="entry name" value="YgiF"/>
</dbReference>
<dbReference type="SMART" id="SM01118">
    <property type="entry name" value="CYTH"/>
    <property type="match status" value="1"/>
</dbReference>
<keyword evidence="4" id="KW-1185">Reference proteome</keyword>
<dbReference type="InterPro" id="IPR038186">
    <property type="entry name" value="CHAD_dom_sf"/>
</dbReference>
<dbReference type="SMART" id="SM00880">
    <property type="entry name" value="CHAD"/>
    <property type="match status" value="1"/>
</dbReference>
<dbReference type="GO" id="GO:0050355">
    <property type="term" value="F:inorganic triphosphate phosphatase activity"/>
    <property type="evidence" value="ECO:0007669"/>
    <property type="project" value="InterPro"/>
</dbReference>
<feature type="domain" description="CHAD" evidence="2">
    <location>
        <begin position="213"/>
        <end position="484"/>
    </location>
</feature>
<dbReference type="Gene3D" id="1.40.20.10">
    <property type="entry name" value="CHAD domain"/>
    <property type="match status" value="1"/>
</dbReference>
<proteinExistence type="predicted"/>
<dbReference type="Pfam" id="PF01928">
    <property type="entry name" value="CYTH"/>
    <property type="match status" value="1"/>
</dbReference>
<dbReference type="Gene3D" id="2.40.320.10">
    <property type="entry name" value="Hypothetical Protein Pfu-838710-001"/>
    <property type="match status" value="1"/>
</dbReference>
<dbReference type="PROSITE" id="PS51707">
    <property type="entry name" value="CYTH"/>
    <property type="match status" value="1"/>
</dbReference>
<dbReference type="CDD" id="cd07756">
    <property type="entry name" value="CYTH-like_Pase_CHAD"/>
    <property type="match status" value="1"/>
</dbReference>
<dbReference type="Pfam" id="PF05235">
    <property type="entry name" value="CHAD"/>
    <property type="match status" value="1"/>
</dbReference>
<dbReference type="EMBL" id="JAEPWM010000003">
    <property type="protein sequence ID" value="MBK6006500.1"/>
    <property type="molecule type" value="Genomic_DNA"/>
</dbReference>
<dbReference type="InterPro" id="IPR007899">
    <property type="entry name" value="CHAD_dom"/>
</dbReference>
<accession>A0A934WMC3</accession>
<name>A0A934WMC3_9BURK</name>
<dbReference type="InterPro" id="IPR023577">
    <property type="entry name" value="CYTH_domain"/>
</dbReference>
<dbReference type="GO" id="GO:0046872">
    <property type="term" value="F:metal ion binding"/>
    <property type="evidence" value="ECO:0007669"/>
    <property type="project" value="TreeGrafter"/>
</dbReference>
<organism evidence="3 4">
    <name type="scientific">Ramlibacter ginsenosidimutans</name>
    <dbReference type="NCBI Taxonomy" id="502333"/>
    <lineage>
        <taxon>Bacteria</taxon>
        <taxon>Pseudomonadati</taxon>
        <taxon>Pseudomonadota</taxon>
        <taxon>Betaproteobacteria</taxon>
        <taxon>Burkholderiales</taxon>
        <taxon>Comamonadaceae</taxon>
        <taxon>Ramlibacter</taxon>
    </lineage>
</organism>
<dbReference type="SUPFAM" id="SSF55154">
    <property type="entry name" value="CYTH-like phosphatases"/>
    <property type="match status" value="1"/>
</dbReference>
<dbReference type="PANTHER" id="PTHR39569">
    <property type="entry name" value="INORGANIC TRIPHOSPHATASE"/>
    <property type="match status" value="1"/>
</dbReference>
<sequence>MTEFELKFQVPRERAASVEAALQRGAVERTRLRARYFDTADAALARHCLVLRLRQEGRHLVQAAKGPGGRGFDRLEHEMPLAQHADTPDISLHADHPVGKLLRRALDEASSPLQPVFETDIVRHSRVLKAAGTSVEIALDQGRIRAGDASLPVLELEFELKEGNPATLVELAQRWCEQHGLWLDPLSKSAAAWRLADGVQQAPAVQAEAVQPQDSAQALLAAILDAGLAQVLGNARELAAGNGGDEHVHQLRVGLRRVRTALRELGAWAPPGAIAQDLGDALHEVFGVLGEHRDRSTLLPKLRAELEAVGAPLAGWDAPLPDVAAVVRSTDFQLPLLRLVALVQELHAGASGGLKGARKDARARLHKLHRKTLRDGRKFRALAAPQRHQVRKRLKRLRYLSELVRPLFDGKAVDRYVASLKQLQDALGAYQDAAAGRQMFAQHATEDGRAWFAAGWLTAREEELAADCERACRKTSGDVQPFWT</sequence>
<reference evidence="3" key="2">
    <citation type="submission" date="2021-01" db="EMBL/GenBank/DDBJ databases">
        <authorList>
            <person name="Kang M."/>
        </authorList>
    </citation>
    <scope>NUCLEOTIDE SEQUENCE</scope>
    <source>
        <strain evidence="3">KACC 17527</strain>
    </source>
</reference>
<evidence type="ECO:0000313" key="3">
    <source>
        <dbReference type="EMBL" id="MBK6006500.1"/>
    </source>
</evidence>
<feature type="domain" description="CYTH" evidence="1">
    <location>
        <begin position="1"/>
        <end position="197"/>
    </location>
</feature>
<dbReference type="InterPro" id="IPR033469">
    <property type="entry name" value="CYTH-like_dom_sf"/>
</dbReference>
<protein>
    <submittedName>
        <fullName evidence="3">CHAD domain-containing protein</fullName>
    </submittedName>
</protein>
<comment type="caution">
    <text evidence="3">The sequence shown here is derived from an EMBL/GenBank/DDBJ whole genome shotgun (WGS) entry which is preliminary data.</text>
</comment>
<gene>
    <name evidence="3" type="ORF">JJB11_10390</name>
</gene>
<evidence type="ECO:0000313" key="4">
    <source>
        <dbReference type="Proteomes" id="UP000630528"/>
    </source>
</evidence>
<dbReference type="Proteomes" id="UP000630528">
    <property type="component" value="Unassembled WGS sequence"/>
</dbReference>
<dbReference type="RefSeq" id="WP_201169929.1">
    <property type="nucleotide sequence ID" value="NZ_JAEPWM010000003.1"/>
</dbReference>